<protein>
    <submittedName>
        <fullName evidence="2">Uncharacterized protein</fullName>
    </submittedName>
</protein>
<gene>
    <name evidence="2" type="ORF">ANANG_G00091860</name>
</gene>
<evidence type="ECO:0000313" key="2">
    <source>
        <dbReference type="EMBL" id="KAG5851315.1"/>
    </source>
</evidence>
<feature type="region of interest" description="Disordered" evidence="1">
    <location>
        <begin position="36"/>
        <end position="103"/>
    </location>
</feature>
<dbReference type="EMBL" id="JAFIRN010000004">
    <property type="protein sequence ID" value="KAG5851315.1"/>
    <property type="molecule type" value="Genomic_DNA"/>
</dbReference>
<reference evidence="2" key="1">
    <citation type="submission" date="2021-01" db="EMBL/GenBank/DDBJ databases">
        <title>A chromosome-scale assembly of European eel, Anguilla anguilla.</title>
        <authorList>
            <person name="Henkel C."/>
            <person name="Jong-Raadsen S.A."/>
            <person name="Dufour S."/>
            <person name="Weltzien F.-A."/>
            <person name="Palstra A.P."/>
            <person name="Pelster B."/>
            <person name="Spaink H.P."/>
            <person name="Van Den Thillart G.E."/>
            <person name="Jansen H."/>
            <person name="Zahm M."/>
            <person name="Klopp C."/>
            <person name="Cedric C."/>
            <person name="Louis A."/>
            <person name="Berthelot C."/>
            <person name="Parey E."/>
            <person name="Roest Crollius H."/>
            <person name="Montfort J."/>
            <person name="Robinson-Rechavi M."/>
            <person name="Bucao C."/>
            <person name="Bouchez O."/>
            <person name="Gislard M."/>
            <person name="Lluch J."/>
            <person name="Milhes M."/>
            <person name="Lampietro C."/>
            <person name="Lopez Roques C."/>
            <person name="Donnadieu C."/>
            <person name="Braasch I."/>
            <person name="Desvignes T."/>
            <person name="Postlethwait J."/>
            <person name="Bobe J."/>
            <person name="Guiguen Y."/>
            <person name="Dirks R."/>
        </authorList>
    </citation>
    <scope>NUCLEOTIDE SEQUENCE</scope>
    <source>
        <strain evidence="2">Tag_6206</strain>
        <tissue evidence="2">Liver</tissue>
    </source>
</reference>
<sequence>MQAAVFEDRATPTGEEEPGSLAEVSYYSYEYDTEAVPFPPEGEEAFELAGEGAGRRRSRPPPPPPSRTHWTLSTRASDEPPPGLRREREGERTRARERERERSLNCTLLVNMMA</sequence>
<accession>A0A9D3MMC0</accession>
<dbReference type="AlphaFoldDB" id="A0A9D3MMC0"/>
<name>A0A9D3MMC0_ANGAN</name>
<feature type="compositionally biased region" description="Basic and acidic residues" evidence="1">
    <location>
        <begin position="84"/>
        <end position="103"/>
    </location>
</feature>
<comment type="caution">
    <text evidence="2">The sequence shown here is derived from an EMBL/GenBank/DDBJ whole genome shotgun (WGS) entry which is preliminary data.</text>
</comment>
<evidence type="ECO:0000256" key="1">
    <source>
        <dbReference type="SAM" id="MobiDB-lite"/>
    </source>
</evidence>
<organism evidence="2 3">
    <name type="scientific">Anguilla anguilla</name>
    <name type="common">European freshwater eel</name>
    <name type="synonym">Muraena anguilla</name>
    <dbReference type="NCBI Taxonomy" id="7936"/>
    <lineage>
        <taxon>Eukaryota</taxon>
        <taxon>Metazoa</taxon>
        <taxon>Chordata</taxon>
        <taxon>Craniata</taxon>
        <taxon>Vertebrata</taxon>
        <taxon>Euteleostomi</taxon>
        <taxon>Actinopterygii</taxon>
        <taxon>Neopterygii</taxon>
        <taxon>Teleostei</taxon>
        <taxon>Anguilliformes</taxon>
        <taxon>Anguillidae</taxon>
        <taxon>Anguilla</taxon>
    </lineage>
</organism>
<feature type="compositionally biased region" description="Basic and acidic residues" evidence="1">
    <location>
        <begin position="1"/>
        <end position="10"/>
    </location>
</feature>
<proteinExistence type="predicted"/>
<feature type="region of interest" description="Disordered" evidence="1">
    <location>
        <begin position="1"/>
        <end position="21"/>
    </location>
</feature>
<keyword evidence="3" id="KW-1185">Reference proteome</keyword>
<dbReference type="Proteomes" id="UP001044222">
    <property type="component" value="Unassembled WGS sequence"/>
</dbReference>
<evidence type="ECO:0000313" key="3">
    <source>
        <dbReference type="Proteomes" id="UP001044222"/>
    </source>
</evidence>